<dbReference type="AlphaFoldDB" id="A0A3P7NMF1"/>
<gene>
    <name evidence="1" type="ORF">DILT_LOCUS6310</name>
</gene>
<accession>A0A3P7NMF1</accession>
<protein>
    <submittedName>
        <fullName evidence="1">Uncharacterized protein</fullName>
    </submittedName>
</protein>
<dbReference type="EMBL" id="UYRU01049236">
    <property type="protein sequence ID" value="VDN10479.1"/>
    <property type="molecule type" value="Genomic_DNA"/>
</dbReference>
<proteinExistence type="predicted"/>
<name>A0A3P7NMF1_DIBLA</name>
<dbReference type="Proteomes" id="UP000281553">
    <property type="component" value="Unassembled WGS sequence"/>
</dbReference>
<reference evidence="1 2" key="1">
    <citation type="submission" date="2018-11" db="EMBL/GenBank/DDBJ databases">
        <authorList>
            <consortium name="Pathogen Informatics"/>
        </authorList>
    </citation>
    <scope>NUCLEOTIDE SEQUENCE [LARGE SCALE GENOMIC DNA]</scope>
</reference>
<evidence type="ECO:0000313" key="2">
    <source>
        <dbReference type="Proteomes" id="UP000281553"/>
    </source>
</evidence>
<evidence type="ECO:0000313" key="1">
    <source>
        <dbReference type="EMBL" id="VDN10479.1"/>
    </source>
</evidence>
<keyword evidence="2" id="KW-1185">Reference proteome</keyword>
<organism evidence="1 2">
    <name type="scientific">Dibothriocephalus latus</name>
    <name type="common">Fish tapeworm</name>
    <name type="synonym">Diphyllobothrium latum</name>
    <dbReference type="NCBI Taxonomy" id="60516"/>
    <lineage>
        <taxon>Eukaryota</taxon>
        <taxon>Metazoa</taxon>
        <taxon>Spiralia</taxon>
        <taxon>Lophotrochozoa</taxon>
        <taxon>Platyhelminthes</taxon>
        <taxon>Cestoda</taxon>
        <taxon>Eucestoda</taxon>
        <taxon>Diphyllobothriidea</taxon>
        <taxon>Diphyllobothriidae</taxon>
        <taxon>Dibothriocephalus</taxon>
    </lineage>
</organism>
<sequence length="189" mass="20707">MTRCNLFSTLKEFADAEYCTSRHVEGNSAESVAGNRPIFQPTASSQLELSDATLLASYEAAENAAAENGLTWLPIDAFIASLPSSEVPRGEANAALRQKRIRRQIPPQDRKPAASLSAVKLNLPPDAAAGNLDGEIREATRFQNSRNRRDFGLGRVDRVSDKAGLVLSLFDAQAYLFSYIKDPRLKPEK</sequence>